<sequence length="340" mass="38314">MSAQSERFPRIRRFANRPDGERLVVRDVLRIVYYMPHDHQELAAGIEHALGVYRRAVGDGPEGLTQSWEDGEAIRLNSEEWEMVRASLRPSPTRWFFEDVPETDLFYRQMSKTQTDRSVLLTGGDQSDDNGYLFWYQARLPSREPSRTGASLLTATLPSEYVEAHGPGHVRELAMEMASGLPLSSGHAGLALALHTARWHALPRLKEELARYPGVDVPGVLTHWHLGDRVDGVHWLNFLGPSLLESLGGQASLRARLHSPGTTVQDVGTSGTAVVTLGAWPEAGDLSRGDNLPAYRELARVLDPWMEKFLPGHATVWRGYDSEPAYSEEEVRRWWRRFLD</sequence>
<gene>
    <name evidence="1" type="ORF">FJV41_25050</name>
</gene>
<organism evidence="1 2">
    <name type="scientific">Myxococcus llanfairpwllgwyngyllgogerychwyrndrobwllllantysiliogogogochensis</name>
    <dbReference type="NCBI Taxonomy" id="2590453"/>
    <lineage>
        <taxon>Bacteria</taxon>
        <taxon>Pseudomonadati</taxon>
        <taxon>Myxococcota</taxon>
        <taxon>Myxococcia</taxon>
        <taxon>Myxococcales</taxon>
        <taxon>Cystobacterineae</taxon>
        <taxon>Myxococcaceae</taxon>
        <taxon>Myxococcus</taxon>
    </lineage>
</organism>
<dbReference type="InterPro" id="IPR021815">
    <property type="entry name" value="TsiV"/>
</dbReference>
<reference evidence="1 2" key="1">
    <citation type="submission" date="2019-06" db="EMBL/GenBank/DDBJ databases">
        <authorList>
            <person name="Livingstone P."/>
            <person name="Whitworth D."/>
        </authorList>
    </citation>
    <scope>NUCLEOTIDE SEQUENCE [LARGE SCALE GENOMIC DNA]</scope>
    <source>
        <strain evidence="1 2">AM401</strain>
    </source>
</reference>
<accession>A0A540WW28</accession>
<dbReference type="SUPFAM" id="SSF51556">
    <property type="entry name" value="Metallo-dependent hydrolases"/>
    <property type="match status" value="1"/>
</dbReference>
<proteinExistence type="predicted"/>
<keyword evidence="2" id="KW-1185">Reference proteome</keyword>
<dbReference type="EMBL" id="VIFM01000108">
    <property type="protein sequence ID" value="TQF13211.1"/>
    <property type="molecule type" value="Genomic_DNA"/>
</dbReference>
<evidence type="ECO:0000313" key="1">
    <source>
        <dbReference type="EMBL" id="TQF13211.1"/>
    </source>
</evidence>
<comment type="caution">
    <text evidence="1">The sequence shown here is derived from an EMBL/GenBank/DDBJ whole genome shotgun (WGS) entry which is preliminary data.</text>
</comment>
<dbReference type="InterPro" id="IPR032466">
    <property type="entry name" value="Metal_Hydrolase"/>
</dbReference>
<dbReference type="AlphaFoldDB" id="A0A540WW28"/>
<dbReference type="Pfam" id="PF11876">
    <property type="entry name" value="TsiV"/>
    <property type="match status" value="1"/>
</dbReference>
<name>A0A540WW28_9BACT</name>
<dbReference type="Proteomes" id="UP000315369">
    <property type="component" value="Unassembled WGS sequence"/>
</dbReference>
<evidence type="ECO:0000313" key="2">
    <source>
        <dbReference type="Proteomes" id="UP000315369"/>
    </source>
</evidence>
<protein>
    <submittedName>
        <fullName evidence="1">DUF3396 domain-containing protein</fullName>
    </submittedName>
</protein>
<dbReference type="OrthoDB" id="9179973at2"/>